<feature type="domain" description="AMP-dependent synthetase/ligase" evidence="3">
    <location>
        <begin position="187"/>
        <end position="286"/>
    </location>
</feature>
<dbReference type="InterPro" id="IPR042099">
    <property type="entry name" value="ANL_N_sf"/>
</dbReference>
<dbReference type="InterPro" id="IPR000873">
    <property type="entry name" value="AMP-dep_synth/lig_dom"/>
</dbReference>
<evidence type="ECO:0000256" key="1">
    <source>
        <dbReference type="ARBA" id="ARBA00006432"/>
    </source>
</evidence>
<dbReference type="SUPFAM" id="SSF56801">
    <property type="entry name" value="Acetyl-CoA synthetase-like"/>
    <property type="match status" value="1"/>
</dbReference>
<dbReference type="EMBL" id="CP032568">
    <property type="protein sequence ID" value="AYF77357.1"/>
    <property type="molecule type" value="Genomic_DNA"/>
</dbReference>
<name>A0A386ZIJ9_9NOCA</name>
<keyword evidence="5" id="KW-1185">Reference proteome</keyword>
<reference evidence="4 5" key="1">
    <citation type="submission" date="2018-09" db="EMBL/GenBank/DDBJ databases">
        <title>Nocardia yunnanensis sp. nov., an actinomycete isolated from a soil sample.</title>
        <authorList>
            <person name="Zhang J."/>
        </authorList>
    </citation>
    <scope>NUCLEOTIDE SEQUENCE [LARGE SCALE GENOMIC DNA]</scope>
    <source>
        <strain evidence="4 5">CFHS0054</strain>
    </source>
</reference>
<dbReference type="Pfam" id="PF00501">
    <property type="entry name" value="AMP-binding"/>
    <property type="match status" value="2"/>
</dbReference>
<sequence length="368" mass="40082">MMTHPDHGSPEYWALHRPDHPAVISNGTVLTYRRWNDAADRVAEGLARHGLAADDRLGMRFRLAPEWFILQRALQKLGVAQVAVNWRLTPAEVGHILRDSGAKGLACNDSDISGWAGMEPGVLITVGQSADAAGIRLEGLLETADAPARFGAARPSLVLYTAGTTGKPRGVPPVDPAEVADPARLLRYDLSSIEQIVLGAAPVAQSLKQWVVERFGEDVLWESYGASEPGMISFTPPEFQLSKPGTSGRPYDGVEIAIVDEDWNRLPAGQIGEIAVSTPIVLRNYLGGPPLGRDVIKDGFYRTGDVGYLDSDGFVFLTDRIKDMIVAGGVNIYPAEIENVEDLPRNPVGKVQKNILRQPFWQGRHRNV</sequence>
<evidence type="ECO:0000313" key="4">
    <source>
        <dbReference type="EMBL" id="AYF77357.1"/>
    </source>
</evidence>
<dbReference type="Proteomes" id="UP000267164">
    <property type="component" value="Chromosome"/>
</dbReference>
<dbReference type="AlphaFoldDB" id="A0A386ZIJ9"/>
<dbReference type="OrthoDB" id="9803968at2"/>
<feature type="domain" description="AMP-dependent synthetase/ligase" evidence="3">
    <location>
        <begin position="12"/>
        <end position="172"/>
    </location>
</feature>
<dbReference type="GO" id="GO:0031956">
    <property type="term" value="F:medium-chain fatty acid-CoA ligase activity"/>
    <property type="evidence" value="ECO:0007669"/>
    <property type="project" value="TreeGrafter"/>
</dbReference>
<dbReference type="KEGG" id="nyu:D7D52_30045"/>
<dbReference type="Gene3D" id="3.40.50.12780">
    <property type="entry name" value="N-terminal domain of ligase-like"/>
    <property type="match status" value="2"/>
</dbReference>
<evidence type="ECO:0000313" key="5">
    <source>
        <dbReference type="Proteomes" id="UP000267164"/>
    </source>
</evidence>
<dbReference type="PROSITE" id="PS00455">
    <property type="entry name" value="AMP_BINDING"/>
    <property type="match status" value="1"/>
</dbReference>
<dbReference type="GO" id="GO:0006631">
    <property type="term" value="P:fatty acid metabolic process"/>
    <property type="evidence" value="ECO:0007669"/>
    <property type="project" value="TreeGrafter"/>
</dbReference>
<dbReference type="PANTHER" id="PTHR43201:SF5">
    <property type="entry name" value="MEDIUM-CHAIN ACYL-COA LIGASE ACSF2, MITOCHONDRIAL"/>
    <property type="match status" value="1"/>
</dbReference>
<dbReference type="PANTHER" id="PTHR43201">
    <property type="entry name" value="ACYL-COA SYNTHETASE"/>
    <property type="match status" value="1"/>
</dbReference>
<keyword evidence="2 4" id="KW-0436">Ligase</keyword>
<evidence type="ECO:0000259" key="3">
    <source>
        <dbReference type="Pfam" id="PF00501"/>
    </source>
</evidence>
<evidence type="ECO:0000256" key="2">
    <source>
        <dbReference type="ARBA" id="ARBA00022598"/>
    </source>
</evidence>
<comment type="similarity">
    <text evidence="1">Belongs to the ATP-dependent AMP-binding enzyme family.</text>
</comment>
<gene>
    <name evidence="4" type="ORF">D7D52_30045</name>
</gene>
<protein>
    <submittedName>
        <fullName evidence="4">Long-chain fatty acid--CoA ligase</fullName>
    </submittedName>
</protein>
<dbReference type="InterPro" id="IPR020845">
    <property type="entry name" value="AMP-binding_CS"/>
</dbReference>
<organism evidence="4 5">
    <name type="scientific">Nocardia yunnanensis</name>
    <dbReference type="NCBI Taxonomy" id="2382165"/>
    <lineage>
        <taxon>Bacteria</taxon>
        <taxon>Bacillati</taxon>
        <taxon>Actinomycetota</taxon>
        <taxon>Actinomycetes</taxon>
        <taxon>Mycobacteriales</taxon>
        <taxon>Nocardiaceae</taxon>
        <taxon>Nocardia</taxon>
    </lineage>
</organism>
<accession>A0A386ZIJ9</accession>
<proteinExistence type="inferred from homology"/>